<evidence type="ECO:0000313" key="5">
    <source>
        <dbReference type="EMBL" id="AMW05284.1"/>
    </source>
</evidence>
<dbReference type="SUPFAM" id="SSF74653">
    <property type="entry name" value="TolA/TonB C-terminal domain"/>
    <property type="match status" value="1"/>
</dbReference>
<feature type="signal peptide" evidence="2">
    <location>
        <begin position="1"/>
        <end position="24"/>
    </location>
</feature>
<dbReference type="SUPFAM" id="SSF49452">
    <property type="entry name" value="Starch-binding domain-like"/>
    <property type="match status" value="1"/>
</dbReference>
<dbReference type="Pfam" id="PF13620">
    <property type="entry name" value="CarboxypepD_reg"/>
    <property type="match status" value="1"/>
</dbReference>
<dbReference type="GO" id="GO:0044718">
    <property type="term" value="P:siderophore transmembrane transport"/>
    <property type="evidence" value="ECO:0007669"/>
    <property type="project" value="TreeGrafter"/>
</dbReference>
<dbReference type="Gene3D" id="3.30.1150.10">
    <property type="match status" value="1"/>
</dbReference>
<feature type="chain" id="PRO_5007506945" description="TonB C-terminal domain-containing protein" evidence="2">
    <location>
        <begin position="25"/>
        <end position="378"/>
    </location>
</feature>
<dbReference type="InterPro" id="IPR039426">
    <property type="entry name" value="TonB-dep_rcpt-like"/>
</dbReference>
<feature type="domain" description="TonB C-terminal" evidence="3">
    <location>
        <begin position="292"/>
        <end position="369"/>
    </location>
</feature>
<dbReference type="InterPro" id="IPR037682">
    <property type="entry name" value="TonB_C"/>
</dbReference>
<evidence type="ECO:0000256" key="1">
    <source>
        <dbReference type="ARBA" id="ARBA00022729"/>
    </source>
</evidence>
<name>A0A143BLF8_9BACT</name>
<reference evidence="5 6" key="2">
    <citation type="journal article" date="2016" name="Environ. Microbiol. Rep.">
        <title>Metagenomic evidence for the presence of phototrophic Gemmatimonadetes bacteria in diverse environments.</title>
        <authorList>
            <person name="Zeng Y."/>
            <person name="Baumbach J."/>
            <person name="Barbosa E.G."/>
            <person name="Azevedo V."/>
            <person name="Zhang C."/>
            <person name="Koblizek M."/>
        </authorList>
    </citation>
    <scope>NUCLEOTIDE SEQUENCE [LARGE SCALE GENOMIC DNA]</scope>
    <source>
        <strain evidence="5 6">AP64</strain>
    </source>
</reference>
<evidence type="ECO:0000259" key="3">
    <source>
        <dbReference type="Pfam" id="PF03544"/>
    </source>
</evidence>
<keyword evidence="6" id="KW-1185">Reference proteome</keyword>
<dbReference type="GO" id="GO:0009279">
    <property type="term" value="C:cell outer membrane"/>
    <property type="evidence" value="ECO:0007669"/>
    <property type="project" value="TreeGrafter"/>
</dbReference>
<dbReference type="GO" id="GO:0015344">
    <property type="term" value="F:siderophore uptake transmembrane transporter activity"/>
    <property type="evidence" value="ECO:0007669"/>
    <property type="project" value="TreeGrafter"/>
</dbReference>
<dbReference type="InterPro" id="IPR012910">
    <property type="entry name" value="Plug_dom"/>
</dbReference>
<dbReference type="Gene3D" id="2.60.40.1120">
    <property type="entry name" value="Carboxypeptidase-like, regulatory domain"/>
    <property type="match status" value="1"/>
</dbReference>
<dbReference type="Pfam" id="PF03544">
    <property type="entry name" value="TonB_C"/>
    <property type="match status" value="1"/>
</dbReference>
<dbReference type="STRING" id="1379270.GEMMAAP_11695"/>
<evidence type="ECO:0008006" key="7">
    <source>
        <dbReference type="Google" id="ProtNLM"/>
    </source>
</evidence>
<proteinExistence type="predicted"/>
<dbReference type="PANTHER" id="PTHR30069:SF29">
    <property type="entry name" value="HEMOGLOBIN AND HEMOGLOBIN-HAPTOGLOBIN-BINDING PROTEIN 1-RELATED"/>
    <property type="match status" value="1"/>
</dbReference>
<dbReference type="EMBL" id="CP011454">
    <property type="protein sequence ID" value="AMW05284.1"/>
    <property type="molecule type" value="Genomic_DNA"/>
</dbReference>
<evidence type="ECO:0000259" key="4">
    <source>
        <dbReference type="Pfam" id="PF07715"/>
    </source>
</evidence>
<protein>
    <recommendedName>
        <fullName evidence="7">TonB C-terminal domain-containing protein</fullName>
    </recommendedName>
</protein>
<dbReference type="SUPFAM" id="SSF56935">
    <property type="entry name" value="Porins"/>
    <property type="match status" value="1"/>
</dbReference>
<keyword evidence="1 2" id="KW-0732">Signal</keyword>
<dbReference type="Pfam" id="PF07715">
    <property type="entry name" value="Plug"/>
    <property type="match status" value="1"/>
</dbReference>
<dbReference type="InterPro" id="IPR013784">
    <property type="entry name" value="Carb-bd-like_fold"/>
</dbReference>
<dbReference type="GO" id="GO:0030246">
    <property type="term" value="F:carbohydrate binding"/>
    <property type="evidence" value="ECO:0007669"/>
    <property type="project" value="InterPro"/>
</dbReference>
<dbReference type="Proteomes" id="UP000076404">
    <property type="component" value="Chromosome"/>
</dbReference>
<feature type="domain" description="TonB-dependent receptor plug" evidence="4">
    <location>
        <begin position="144"/>
        <end position="222"/>
    </location>
</feature>
<dbReference type="AlphaFoldDB" id="A0A143BLF8"/>
<organism evidence="5 6">
    <name type="scientific">Gemmatimonas phototrophica</name>
    <dbReference type="NCBI Taxonomy" id="1379270"/>
    <lineage>
        <taxon>Bacteria</taxon>
        <taxon>Pseudomonadati</taxon>
        <taxon>Gemmatimonadota</taxon>
        <taxon>Gemmatimonadia</taxon>
        <taxon>Gemmatimonadales</taxon>
        <taxon>Gemmatimonadaceae</taxon>
        <taxon>Gemmatimonas</taxon>
    </lineage>
</organism>
<reference evidence="5 6" key="1">
    <citation type="journal article" date="2014" name="Proc. Natl. Acad. Sci. U.S.A.">
        <title>Functional type 2 photosynthetic reaction centers found in the rare bacterial phylum Gemmatimonadetes.</title>
        <authorList>
            <person name="Zeng Y."/>
            <person name="Feng F."/>
            <person name="Medova H."/>
            <person name="Dean J."/>
            <person name="Koblizek M."/>
        </authorList>
    </citation>
    <scope>NUCLEOTIDE SEQUENCE [LARGE SCALE GENOMIC DNA]</scope>
    <source>
        <strain evidence="5 6">AP64</strain>
    </source>
</reference>
<dbReference type="KEGG" id="gph:GEMMAAP_11695"/>
<dbReference type="PANTHER" id="PTHR30069">
    <property type="entry name" value="TONB-DEPENDENT OUTER MEMBRANE RECEPTOR"/>
    <property type="match status" value="1"/>
</dbReference>
<dbReference type="eggNOG" id="COG0810">
    <property type="taxonomic scope" value="Bacteria"/>
</dbReference>
<dbReference type="InterPro" id="IPR037066">
    <property type="entry name" value="Plug_dom_sf"/>
</dbReference>
<evidence type="ECO:0000313" key="6">
    <source>
        <dbReference type="Proteomes" id="UP000076404"/>
    </source>
</evidence>
<sequence length="378" mass="41484">MFRATLAAALLLATALSAQTPVQATGTVKGVVKSSLGLPIGGAQMRLVIPMGGNTPVVESDDNGTFTATKVPVGSVWLVARRIGYRPDSVQVTVIADQAIEASVQLERIAVELSTVRVLGRRDVVGHLAGFYQRMGYGNGRFFTASDLERRNAVHMTDVFRMIPGLRIETRGFQNSVRMRGSRCAPLVWLDGQPLYAGEIDLDAFDPKSFDGIEIYSGAASVPVEFQGNQRMSSACGTIVLWSKRGELRERKRKKDEPTPATRIAEMLETGKAFVVTDVDAVARPDSFNLIRPIYPDSLFEAQAPGRVLAEFVVSPSGEAIMDTFSAVTTTNRLFVEPVRRAVREQRFTPAMKQGKMVQQVMQLPFEFVPDSTARRRN</sequence>
<gene>
    <name evidence="5" type="ORF">GEMMAAP_11695</name>
</gene>
<accession>A0A143BLF8</accession>
<evidence type="ECO:0000256" key="2">
    <source>
        <dbReference type="SAM" id="SignalP"/>
    </source>
</evidence>
<dbReference type="eggNOG" id="COG1629">
    <property type="taxonomic scope" value="Bacteria"/>
</dbReference>
<dbReference type="Gene3D" id="2.170.130.10">
    <property type="entry name" value="TonB-dependent receptor, plug domain"/>
    <property type="match status" value="1"/>
</dbReference>